<dbReference type="OMA" id="EPENARY"/>
<dbReference type="RefSeq" id="XP_040627251.1">
    <property type="nucleotide sequence ID" value="XM_040770369.1"/>
</dbReference>
<dbReference type="AlphaFoldDB" id="M5FVL6"/>
<dbReference type="EMBL" id="JH795867">
    <property type="protein sequence ID" value="EJU00354.1"/>
    <property type="molecule type" value="Genomic_DNA"/>
</dbReference>
<proteinExistence type="predicted"/>
<evidence type="ECO:0008006" key="3">
    <source>
        <dbReference type="Google" id="ProtNLM"/>
    </source>
</evidence>
<dbReference type="GeneID" id="63685431"/>
<dbReference type="HOGENOM" id="CLU_049186_1_0_1"/>
<name>M5FVL6_DACPD</name>
<organism evidence="1 2">
    <name type="scientific">Dacryopinax primogenitus (strain DJM 731)</name>
    <name type="common">Brown rot fungus</name>
    <dbReference type="NCBI Taxonomy" id="1858805"/>
    <lineage>
        <taxon>Eukaryota</taxon>
        <taxon>Fungi</taxon>
        <taxon>Dikarya</taxon>
        <taxon>Basidiomycota</taxon>
        <taxon>Agaricomycotina</taxon>
        <taxon>Dacrymycetes</taxon>
        <taxon>Dacrymycetales</taxon>
        <taxon>Dacrymycetaceae</taxon>
        <taxon>Dacryopinax</taxon>
    </lineage>
</organism>
<reference evidence="1 2" key="1">
    <citation type="journal article" date="2012" name="Science">
        <title>The Paleozoic origin of enzymatic lignin decomposition reconstructed from 31 fungal genomes.</title>
        <authorList>
            <person name="Floudas D."/>
            <person name="Binder M."/>
            <person name="Riley R."/>
            <person name="Barry K."/>
            <person name="Blanchette R.A."/>
            <person name="Henrissat B."/>
            <person name="Martinez A.T."/>
            <person name="Otillar R."/>
            <person name="Spatafora J.W."/>
            <person name="Yadav J.S."/>
            <person name="Aerts A."/>
            <person name="Benoit I."/>
            <person name="Boyd A."/>
            <person name="Carlson A."/>
            <person name="Copeland A."/>
            <person name="Coutinho P.M."/>
            <person name="de Vries R.P."/>
            <person name="Ferreira P."/>
            <person name="Findley K."/>
            <person name="Foster B."/>
            <person name="Gaskell J."/>
            <person name="Glotzer D."/>
            <person name="Gorecki P."/>
            <person name="Heitman J."/>
            <person name="Hesse C."/>
            <person name="Hori C."/>
            <person name="Igarashi K."/>
            <person name="Jurgens J.A."/>
            <person name="Kallen N."/>
            <person name="Kersten P."/>
            <person name="Kohler A."/>
            <person name="Kuees U."/>
            <person name="Kumar T.K.A."/>
            <person name="Kuo A."/>
            <person name="LaButti K."/>
            <person name="Larrondo L.F."/>
            <person name="Lindquist E."/>
            <person name="Ling A."/>
            <person name="Lombard V."/>
            <person name="Lucas S."/>
            <person name="Lundell T."/>
            <person name="Martin R."/>
            <person name="McLaughlin D.J."/>
            <person name="Morgenstern I."/>
            <person name="Morin E."/>
            <person name="Murat C."/>
            <person name="Nagy L.G."/>
            <person name="Nolan M."/>
            <person name="Ohm R.A."/>
            <person name="Patyshakuliyeva A."/>
            <person name="Rokas A."/>
            <person name="Ruiz-Duenas F.J."/>
            <person name="Sabat G."/>
            <person name="Salamov A."/>
            <person name="Samejima M."/>
            <person name="Schmutz J."/>
            <person name="Slot J.C."/>
            <person name="St John F."/>
            <person name="Stenlid J."/>
            <person name="Sun H."/>
            <person name="Sun S."/>
            <person name="Syed K."/>
            <person name="Tsang A."/>
            <person name="Wiebenga A."/>
            <person name="Young D."/>
            <person name="Pisabarro A."/>
            <person name="Eastwood D.C."/>
            <person name="Martin F."/>
            <person name="Cullen D."/>
            <person name="Grigoriev I.V."/>
            <person name="Hibbett D.S."/>
        </authorList>
    </citation>
    <scope>NUCLEOTIDE SEQUENCE [LARGE SCALE GENOMIC DNA]</scope>
    <source>
        <strain evidence="1 2">DJM-731 SS1</strain>
    </source>
</reference>
<dbReference type="STRING" id="1858805.M5FVL6"/>
<evidence type="ECO:0000313" key="1">
    <source>
        <dbReference type="EMBL" id="EJU00354.1"/>
    </source>
</evidence>
<dbReference type="Proteomes" id="UP000030653">
    <property type="component" value="Unassembled WGS sequence"/>
</dbReference>
<sequence length="341" mass="38553">MDFPTYPLALPQKAPAHFDDDQRRAYNTCVAVQGLCDCAEEKDLIRARILGWFLFSPPVPTARRDLAVQINSCENKKVVVLELGEMWWQHFIRIFKRAGTPAPSEHPSRPSFEDQAFLQNQGRKAMNRAKLSGCVDEVSIQAGLVAAPASNGSIPTRANTKLCHIIPQGFISRQHDDDKRRWTGTCMAVLTRMTDDELPMYLYGPQIHRLENVFTGTSLWHERFHNLRCYLEPQGILNKYKLKTLRDYEMGNVTIDLTSDDPDLPAPSPILLAIHRSCAIVAHLAGAAKYMDLHPEEDGEDYAVLSGIKHESPEDRVDFVRGICSRLDPDVVYGQSRWIVV</sequence>
<evidence type="ECO:0000313" key="2">
    <source>
        <dbReference type="Proteomes" id="UP000030653"/>
    </source>
</evidence>
<keyword evidence="2" id="KW-1185">Reference proteome</keyword>
<protein>
    <recommendedName>
        <fullName evidence="3">HNH nuclease domain-containing protein</fullName>
    </recommendedName>
</protein>
<gene>
    <name evidence="1" type="ORF">DACRYDRAFT_117359</name>
</gene>
<dbReference type="OrthoDB" id="2104739at2759"/>
<accession>M5FVL6</accession>